<dbReference type="eggNOG" id="ENOG5031ZMW">
    <property type="taxonomic scope" value="Bacteria"/>
</dbReference>
<protein>
    <submittedName>
        <fullName evidence="1">Uncharacterized protein</fullName>
    </submittedName>
</protein>
<dbReference type="Proteomes" id="UP000002357">
    <property type="component" value="Chromosome"/>
</dbReference>
<accession>B5GPF2</accession>
<dbReference type="STRING" id="1901.BB341_16205"/>
<keyword evidence="2" id="KW-1185">Reference proteome</keyword>
<dbReference type="EMBL" id="CM000913">
    <property type="protein sequence ID" value="EFG07521.1"/>
    <property type="molecule type" value="Genomic_DNA"/>
</dbReference>
<organism evidence="1 2">
    <name type="scientific">Streptomyces clavuligerus</name>
    <dbReference type="NCBI Taxonomy" id="1901"/>
    <lineage>
        <taxon>Bacteria</taxon>
        <taxon>Bacillati</taxon>
        <taxon>Actinomycetota</taxon>
        <taxon>Actinomycetes</taxon>
        <taxon>Kitasatosporales</taxon>
        <taxon>Streptomycetaceae</taxon>
        <taxon>Streptomyces</taxon>
    </lineage>
</organism>
<dbReference type="AlphaFoldDB" id="B5GPF2"/>
<name>B5GPF2_STRCL</name>
<dbReference type="OrthoDB" id="4337494at2"/>
<gene>
    <name evidence="1" type="ORF">SCLAV_2448</name>
</gene>
<proteinExistence type="predicted"/>
<evidence type="ECO:0000313" key="1">
    <source>
        <dbReference type="EMBL" id="EFG07521.1"/>
    </source>
</evidence>
<dbReference type="KEGG" id="sclf:BB341_16205"/>
<reference evidence="1 2" key="1">
    <citation type="journal article" date="2010" name="Genome Biol. Evol.">
        <title>The sequence of a 1.8-mb bacterial linear plasmid reveals a rich evolutionary reservoir of secondary metabolic pathways.</title>
        <authorList>
            <person name="Medema M.H."/>
            <person name="Trefzer A."/>
            <person name="Kovalchuk A."/>
            <person name="van den Berg M."/>
            <person name="Mueller U."/>
            <person name="Heijne W."/>
            <person name="Wu L."/>
            <person name="Alam M.T."/>
            <person name="Ronning C.M."/>
            <person name="Nierman W.C."/>
            <person name="Bovenberg R.A.L."/>
            <person name="Breitling R."/>
            <person name="Takano E."/>
        </authorList>
    </citation>
    <scope>NUCLEOTIDE SEQUENCE [LARGE SCALE GENOMIC DNA]</scope>
    <source>
        <strain evidence="2">ATCC 27064 / DSM 738 / JCM 4710 / NBRC 13307 / NCIMB 12785 / NRRL 3585 / VKM Ac-602</strain>
    </source>
</reference>
<sequence length="324" mass="36224">MRCPVPRVCAIAVLSRMGSCDERPSAARVIGRGNGPPMSPHTNDRAQRKALTAHLYIDQRTIERISCGRPSLDNAGPQQQDFQAMLATCLMSTYENRHPFEPPSGGALSSAESYFNTIVSRPGQFDVHTNTACRIAARLLPLLHDGHRVSGIPGLRLESHNKRRLRLIHLPTGGRLDLIDSRASTGRTRRDFRRRLNMETDWHTDPGIAPLWTSKILLPKETALAHHWARRSCTPLRSALMTRAMLIWYKLGIKPTWHEPSARRDYPVLLWAPGNEQVDAARLGRMLTQSPALIPGAVYKRHNASNGLLILGTESVVRLRSLTD</sequence>
<evidence type="ECO:0000313" key="2">
    <source>
        <dbReference type="Proteomes" id="UP000002357"/>
    </source>
</evidence>